<feature type="chain" id="PRO_5046384880" evidence="1">
    <location>
        <begin position="22"/>
        <end position="82"/>
    </location>
</feature>
<gene>
    <name evidence="2" type="ORF">I5282_06890</name>
</gene>
<name>A0ABS1WAA8_9GAMM</name>
<protein>
    <submittedName>
        <fullName evidence="2">Uncharacterized protein</fullName>
    </submittedName>
</protein>
<dbReference type="EMBL" id="JADWVN010000011">
    <property type="protein sequence ID" value="MBL7526295.1"/>
    <property type="molecule type" value="Genomic_DNA"/>
</dbReference>
<feature type="signal peptide" evidence="1">
    <location>
        <begin position="1"/>
        <end position="21"/>
    </location>
</feature>
<keyword evidence="1" id="KW-0732">Signal</keyword>
<sequence>MFVIKHLMLQILLLVSMLSYADDLTNPYMIPVKINIQDCINENMDDCLKSICMASPASCRAQCTMNSADKCKKMAGQNIYQD</sequence>
<dbReference type="RefSeq" id="WP_203110605.1">
    <property type="nucleotide sequence ID" value="NZ_JADOBG010000017.1"/>
</dbReference>
<evidence type="ECO:0000256" key="1">
    <source>
        <dbReference type="SAM" id="SignalP"/>
    </source>
</evidence>
<reference evidence="2 3" key="1">
    <citation type="submission" date="2020-12" db="EMBL/GenBank/DDBJ databases">
        <title>WGS of Legionella: environmental sample.</title>
        <authorList>
            <person name="Cristino S."/>
            <person name="Girolamini L."/>
            <person name="Salaris S."/>
            <person name="Pascale M.R."/>
            <person name="Mazzotta M."/>
            <person name="Orsini M."/>
            <person name="Grottola A."/>
        </authorList>
    </citation>
    <scope>NUCLEOTIDE SEQUENCE [LARGE SCALE GENOMIC DNA]</scope>
    <source>
        <strain evidence="2 3">30cs62</strain>
    </source>
</reference>
<organism evidence="2 3">
    <name type="scientific">Legionella bononiensis</name>
    <dbReference type="NCBI Taxonomy" id="2793102"/>
    <lineage>
        <taxon>Bacteria</taxon>
        <taxon>Pseudomonadati</taxon>
        <taxon>Pseudomonadota</taxon>
        <taxon>Gammaproteobacteria</taxon>
        <taxon>Legionellales</taxon>
        <taxon>Legionellaceae</taxon>
        <taxon>Legionella</taxon>
    </lineage>
</organism>
<accession>A0ABS1WAA8</accession>
<comment type="caution">
    <text evidence="2">The sequence shown here is derived from an EMBL/GenBank/DDBJ whole genome shotgun (WGS) entry which is preliminary data.</text>
</comment>
<evidence type="ECO:0000313" key="2">
    <source>
        <dbReference type="EMBL" id="MBL7526295.1"/>
    </source>
</evidence>
<proteinExistence type="predicted"/>
<keyword evidence="3" id="KW-1185">Reference proteome</keyword>
<dbReference type="Proteomes" id="UP000809910">
    <property type="component" value="Unassembled WGS sequence"/>
</dbReference>
<evidence type="ECO:0000313" key="3">
    <source>
        <dbReference type="Proteomes" id="UP000809910"/>
    </source>
</evidence>